<keyword evidence="10" id="KW-1185">Reference proteome</keyword>
<dbReference type="InterPro" id="IPR026904">
    <property type="entry name" value="MnmG_C"/>
</dbReference>
<reference evidence="9 10" key="1">
    <citation type="submission" date="2022-09" db="EMBL/GenBank/DDBJ databases">
        <authorList>
            <person name="Palmer J.M."/>
        </authorList>
    </citation>
    <scope>NUCLEOTIDE SEQUENCE [LARGE SCALE GENOMIC DNA]</scope>
    <source>
        <strain evidence="9 10">DSM 7382</strain>
    </source>
</reference>
<comment type="cofactor">
    <cofactor evidence="1">
        <name>FAD</name>
        <dbReference type="ChEBI" id="CHEBI:57692"/>
    </cofactor>
</comment>
<protein>
    <recommendedName>
        <fullName evidence="8">tRNA uridine 5-carboxymethylaminomethyl modification enzyme C-terminal subdomain domain-containing protein</fullName>
    </recommendedName>
</protein>
<dbReference type="Gene3D" id="1.10.150.570">
    <property type="entry name" value="GidA associated domain, C-terminal subdomain"/>
    <property type="match status" value="1"/>
</dbReference>
<proteinExistence type="inferred from homology"/>
<dbReference type="InterPro" id="IPR049312">
    <property type="entry name" value="GIDA_C_N"/>
</dbReference>
<dbReference type="InterPro" id="IPR004416">
    <property type="entry name" value="MnmG"/>
</dbReference>
<evidence type="ECO:0000313" key="9">
    <source>
        <dbReference type="EMBL" id="KAK7679495.1"/>
    </source>
</evidence>
<evidence type="ECO:0000256" key="2">
    <source>
        <dbReference type="ARBA" id="ARBA00007653"/>
    </source>
</evidence>
<gene>
    <name evidence="9" type="ORF">QCA50_017396</name>
</gene>
<keyword evidence="5" id="KW-0274">FAD</keyword>
<dbReference type="InterPro" id="IPR044920">
    <property type="entry name" value="MnmG_C_subdom_sf"/>
</dbReference>
<dbReference type="SUPFAM" id="SSF51905">
    <property type="entry name" value="FAD/NAD(P)-binding domain"/>
    <property type="match status" value="1"/>
</dbReference>
<feature type="compositionally biased region" description="Low complexity" evidence="7">
    <location>
        <begin position="112"/>
        <end position="122"/>
    </location>
</feature>
<dbReference type="PANTHER" id="PTHR11806:SF0">
    <property type="entry name" value="PROTEIN MTO1 HOMOLOG, MITOCHONDRIAL"/>
    <property type="match status" value="1"/>
</dbReference>
<dbReference type="InterPro" id="IPR036188">
    <property type="entry name" value="FAD/NAD-bd_sf"/>
</dbReference>
<dbReference type="Proteomes" id="UP001385951">
    <property type="component" value="Unassembled WGS sequence"/>
</dbReference>
<feature type="compositionally biased region" description="Basic and acidic residues" evidence="7">
    <location>
        <begin position="100"/>
        <end position="111"/>
    </location>
</feature>
<dbReference type="SMART" id="SM01228">
    <property type="entry name" value="GIDA_assoc_3"/>
    <property type="match status" value="1"/>
</dbReference>
<feature type="region of interest" description="Disordered" evidence="7">
    <location>
        <begin position="99"/>
        <end position="133"/>
    </location>
</feature>
<evidence type="ECO:0000256" key="4">
    <source>
        <dbReference type="ARBA" id="ARBA00022694"/>
    </source>
</evidence>
<dbReference type="GO" id="GO:0030488">
    <property type="term" value="P:tRNA methylation"/>
    <property type="evidence" value="ECO:0007669"/>
    <property type="project" value="TreeGrafter"/>
</dbReference>
<dbReference type="PROSITE" id="PS01280">
    <property type="entry name" value="GIDA_1"/>
    <property type="match status" value="1"/>
</dbReference>
<evidence type="ECO:0000256" key="6">
    <source>
        <dbReference type="ARBA" id="ARBA00054993"/>
    </source>
</evidence>
<dbReference type="InterPro" id="IPR002218">
    <property type="entry name" value="MnmG-rel"/>
</dbReference>
<dbReference type="GO" id="GO:0070899">
    <property type="term" value="P:mitochondrial tRNA wobble uridine modification"/>
    <property type="evidence" value="ECO:0007669"/>
    <property type="project" value="UniProtKB-ARBA"/>
</dbReference>
<dbReference type="FunFam" id="1.10.150.570:FF:000001">
    <property type="entry name" value="tRNA uridine 5-carboxymethylaminomethyl modification enzyme MnmG"/>
    <property type="match status" value="1"/>
</dbReference>
<dbReference type="GO" id="GO:0050660">
    <property type="term" value="F:flavin adenine dinucleotide binding"/>
    <property type="evidence" value="ECO:0007669"/>
    <property type="project" value="InterPro"/>
</dbReference>
<sequence length="858" mass="95106">MLVSQNLTYVESLRDAIITPASPESSTFRPSLRLSSILYQFSANILSLDGQNYSLGYSHSRIFTNKHVKKTFIELKSKWIYEELILPSREHIPINAMKPVSDENSKAKADQNTETESTNVSETEQESMLGESAQSQNQLMNQTKSGLEILKEINSSHKTISENDSKAILKGIKEFYKSNKGEHGSLLCVESSPSRSIIINSDLQRLLDDANEHPVIVIGGGHAGCEAATGSARTGSKTTLVTPFINKIGTASCNPSMGGVGKGTLLREVDALDGVSSKVTDKAGIHFKVLNASRGPAVHGPRAQIDRKIYLEEMQKVILNYPNLSVLEAQVEDIIIDPSHSGVDFSGRNYGQVKGVILSDGRVLRCSKVVVTTGTFLGGEIHIGLKAYPSGRMGEEATFGLSKTFREAGFRVGRLKTGTPPRLSSKTIDYSNLKSENSDFPPQPMSYMNDKVSLEDKLMKCYITYTNPDFHNLIADNLDKSIHIRETVKGPRYCPSIESKIIKFPQKSSHMVWLEPEGLDTDIVYPNGISCTMPEDIQEKMVRMLPGCENVTMTQPGYGVEYDYLDPRELKNTLETKLVNGLYLAGQINGTTGYEEAASQGCIAGINAGLAAENKLPLVLRRSDGFTGVLIDDLITKGVEEPYRMFSSRSEFRVSIRSDNADYRLTEKGFTAGAVGSERYNHFKNELEIFQLVRDHLKSISMSGHKWGTLLEDVNRDFKKNTPVDAFKLLSYVDINMAGLLPHLNKIGELPPAYNKLNKRLISRLEVESLYELWTKKEATHVKAYEADENLLLPLNFKYSNEGNLKISHEVCTLLNTVQPETIGQARRVQGITPAAIFELYKLVKGKQNELAAQRPAV</sequence>
<keyword evidence="3" id="KW-0285">Flavoprotein</keyword>
<dbReference type="InterPro" id="IPR047001">
    <property type="entry name" value="MnmG_C_subdom"/>
</dbReference>
<dbReference type="FunFam" id="3.50.50.60:FF:000145">
    <property type="entry name" value="tRNA uridine 5-carboxymethylaminomethyl modification enzyme"/>
    <property type="match status" value="1"/>
</dbReference>
<dbReference type="HAMAP" id="MF_00129">
    <property type="entry name" value="MnmG_GidA"/>
    <property type="match status" value="1"/>
</dbReference>
<dbReference type="FunFam" id="3.50.50.60:FF:000002">
    <property type="entry name" value="tRNA uridine 5-carboxymethylaminomethyl modification enzyme MnmG"/>
    <property type="match status" value="1"/>
</dbReference>
<evidence type="ECO:0000256" key="7">
    <source>
        <dbReference type="SAM" id="MobiDB-lite"/>
    </source>
</evidence>
<dbReference type="InterPro" id="IPR020595">
    <property type="entry name" value="MnmG-rel_CS"/>
</dbReference>
<comment type="similarity">
    <text evidence="2">Belongs to the MnmG family.</text>
</comment>
<accession>A0AAW0FS23</accession>
<evidence type="ECO:0000313" key="10">
    <source>
        <dbReference type="Proteomes" id="UP001385951"/>
    </source>
</evidence>
<evidence type="ECO:0000256" key="3">
    <source>
        <dbReference type="ARBA" id="ARBA00022630"/>
    </source>
</evidence>
<evidence type="ECO:0000256" key="1">
    <source>
        <dbReference type="ARBA" id="ARBA00001974"/>
    </source>
</evidence>
<dbReference type="InterPro" id="IPR040131">
    <property type="entry name" value="MnmG_N"/>
</dbReference>
<dbReference type="GO" id="GO:0005739">
    <property type="term" value="C:mitochondrion"/>
    <property type="evidence" value="ECO:0007669"/>
    <property type="project" value="GOC"/>
</dbReference>
<keyword evidence="4" id="KW-0819">tRNA processing</keyword>
<dbReference type="Pfam" id="PF21680">
    <property type="entry name" value="GIDA_C_1st"/>
    <property type="match status" value="1"/>
</dbReference>
<dbReference type="Gene3D" id="3.50.50.60">
    <property type="entry name" value="FAD/NAD(P)-binding domain"/>
    <property type="match status" value="2"/>
</dbReference>
<name>A0AAW0FS23_9APHY</name>
<comment type="caution">
    <text evidence="9">The sequence shown here is derived from an EMBL/GenBank/DDBJ whole genome shotgun (WGS) entry which is preliminary data.</text>
</comment>
<evidence type="ECO:0000256" key="5">
    <source>
        <dbReference type="ARBA" id="ARBA00022827"/>
    </source>
</evidence>
<dbReference type="Pfam" id="PF13932">
    <property type="entry name" value="SAM_GIDA_C"/>
    <property type="match status" value="1"/>
</dbReference>
<dbReference type="AlphaFoldDB" id="A0AAW0FS23"/>
<organism evidence="9 10">
    <name type="scientific">Cerrena zonata</name>
    <dbReference type="NCBI Taxonomy" id="2478898"/>
    <lineage>
        <taxon>Eukaryota</taxon>
        <taxon>Fungi</taxon>
        <taxon>Dikarya</taxon>
        <taxon>Basidiomycota</taxon>
        <taxon>Agaricomycotina</taxon>
        <taxon>Agaricomycetes</taxon>
        <taxon>Polyporales</taxon>
        <taxon>Cerrenaceae</taxon>
        <taxon>Cerrena</taxon>
    </lineage>
</organism>
<dbReference type="Pfam" id="PF01134">
    <property type="entry name" value="GIDA"/>
    <property type="match status" value="1"/>
</dbReference>
<evidence type="ECO:0000259" key="8">
    <source>
        <dbReference type="SMART" id="SM01228"/>
    </source>
</evidence>
<dbReference type="EMBL" id="JASBNA010000058">
    <property type="protein sequence ID" value="KAK7679495.1"/>
    <property type="molecule type" value="Genomic_DNA"/>
</dbReference>
<dbReference type="NCBIfam" id="TIGR00136">
    <property type="entry name" value="mnmG_gidA"/>
    <property type="match status" value="1"/>
</dbReference>
<dbReference type="PANTHER" id="PTHR11806">
    <property type="entry name" value="GLUCOSE INHIBITED DIVISION PROTEIN A"/>
    <property type="match status" value="1"/>
</dbReference>
<feature type="domain" description="tRNA uridine 5-carboxymethylaminomethyl modification enzyme C-terminal subdomain" evidence="8">
    <location>
        <begin position="769"/>
        <end position="842"/>
    </location>
</feature>
<comment type="function">
    <text evidence="6">Component of the MSS1-MTO1 complex that catalyzes the 5-carboxymethylaminomethyluridine (cmnm(5)U) modification at the 34th wobble position (U34) of mitochondrial tRNAs.</text>
</comment>